<dbReference type="AlphaFoldDB" id="A0A0M1MZH7"/>
<dbReference type="GO" id="GO:0019843">
    <property type="term" value="F:rRNA binding"/>
    <property type="evidence" value="ECO:0007669"/>
    <property type="project" value="UniProtKB-UniRule"/>
</dbReference>
<comment type="function">
    <text evidence="4 6 7">Binds directly to 23S ribosomal RNA and is necessary for the in vitro assembly process of the 50S ribosomal subunit. It is not involved in the protein synthesizing functions of that subunit.</text>
</comment>
<dbReference type="InterPro" id="IPR011112">
    <property type="entry name" value="Rho-like_N"/>
</dbReference>
<dbReference type="PATRIC" id="fig|479893.3.peg.537"/>
<evidence type="ECO:0000256" key="2">
    <source>
        <dbReference type="ARBA" id="ARBA00022980"/>
    </source>
</evidence>
<dbReference type="STRING" id="479893.CPX_001721"/>
<gene>
    <name evidence="6 10" type="primary">rplT</name>
    <name evidence="10" type="ORF">CPX_001721</name>
</gene>
<name>A0A0M1MZH7_9MOLU</name>
<keyword evidence="6 7" id="KW-0694">RNA-binding</keyword>
<dbReference type="Proteomes" id="UP000037386">
    <property type="component" value="Unassembled WGS sequence"/>
</dbReference>
<evidence type="ECO:0000313" key="11">
    <source>
        <dbReference type="Proteomes" id="UP000037386"/>
    </source>
</evidence>
<dbReference type="GO" id="GO:0006412">
    <property type="term" value="P:translation"/>
    <property type="evidence" value="ECO:0007669"/>
    <property type="project" value="InterPro"/>
</dbReference>
<feature type="compositionally biased region" description="Basic and acidic residues" evidence="8">
    <location>
        <begin position="169"/>
        <end position="182"/>
    </location>
</feature>
<feature type="region of interest" description="Disordered" evidence="8">
    <location>
        <begin position="128"/>
        <end position="182"/>
    </location>
</feature>
<dbReference type="NCBIfam" id="NF011109">
    <property type="entry name" value="PRK14537.1"/>
    <property type="match status" value="1"/>
</dbReference>
<dbReference type="SUPFAM" id="SSF74731">
    <property type="entry name" value="Ribosomal protein L20"/>
    <property type="match status" value="1"/>
</dbReference>
<dbReference type="Gene3D" id="6.10.160.10">
    <property type="match status" value="1"/>
</dbReference>
<comment type="caution">
    <text evidence="10">The sequence shown here is derived from an EMBL/GenBank/DDBJ whole genome shotgun (WGS) entry which is preliminary data.</text>
</comment>
<evidence type="ECO:0000256" key="3">
    <source>
        <dbReference type="ARBA" id="ARBA00023274"/>
    </source>
</evidence>
<dbReference type="CDD" id="cd07026">
    <property type="entry name" value="Ribosomal_L20"/>
    <property type="match status" value="1"/>
</dbReference>
<dbReference type="GO" id="GO:1990904">
    <property type="term" value="C:ribonucleoprotein complex"/>
    <property type="evidence" value="ECO:0007669"/>
    <property type="project" value="UniProtKB-KW"/>
</dbReference>
<dbReference type="InterPro" id="IPR005813">
    <property type="entry name" value="Ribosomal_bL20"/>
</dbReference>
<comment type="similarity">
    <text evidence="1 6 7">Belongs to the bacterial ribosomal protein bL20 family.</text>
</comment>
<keyword evidence="2 6" id="KW-0689">Ribosomal protein</keyword>
<evidence type="ECO:0000256" key="7">
    <source>
        <dbReference type="RuleBase" id="RU000560"/>
    </source>
</evidence>
<dbReference type="GO" id="GO:0000027">
    <property type="term" value="P:ribosomal large subunit assembly"/>
    <property type="evidence" value="ECO:0007669"/>
    <property type="project" value="UniProtKB-UniRule"/>
</dbReference>
<evidence type="ECO:0000259" key="9">
    <source>
        <dbReference type="SMART" id="SM00959"/>
    </source>
</evidence>
<dbReference type="SUPFAM" id="SSF68912">
    <property type="entry name" value="Rho N-terminal domain-like"/>
    <property type="match status" value="1"/>
</dbReference>
<protein>
    <recommendedName>
        <fullName evidence="5 6">Large ribosomal subunit protein bL20</fullName>
    </recommendedName>
</protein>
<dbReference type="NCBIfam" id="TIGR01032">
    <property type="entry name" value="rplT_bact"/>
    <property type="match status" value="1"/>
</dbReference>
<evidence type="ECO:0000256" key="8">
    <source>
        <dbReference type="SAM" id="MobiDB-lite"/>
    </source>
</evidence>
<dbReference type="PANTHER" id="PTHR10986">
    <property type="entry name" value="39S RIBOSOMAL PROTEIN L20"/>
    <property type="match status" value="1"/>
</dbReference>
<dbReference type="RefSeq" id="WP_053521555.1">
    <property type="nucleotide sequence ID" value="NZ_LHCF01000017.1"/>
</dbReference>
<dbReference type="InterPro" id="IPR035566">
    <property type="entry name" value="Ribosomal_protein_bL20_C"/>
</dbReference>
<dbReference type="Gene3D" id="1.10.720.10">
    <property type="match status" value="1"/>
</dbReference>
<evidence type="ECO:0000256" key="4">
    <source>
        <dbReference type="ARBA" id="ARBA00024775"/>
    </source>
</evidence>
<reference evidence="11" key="1">
    <citation type="submission" date="2015-05" db="EMBL/GenBank/DDBJ databases">
        <title>Draft genome sequence of 'Candidatus Phytoplasma Pruni' strain CX, a plant pathogenic bacterium.</title>
        <authorList>
            <person name="Lee I.-M."/>
            <person name="Bottner-Parker K.D."/>
            <person name="Shao J."/>
            <person name="Gundersen-Rindal D.E."/>
            <person name="Zhao Y."/>
            <person name="Davis R.E."/>
        </authorList>
    </citation>
    <scope>NUCLEOTIDE SEQUENCE [LARGE SCALE GENOMIC DNA]</scope>
    <source>
        <strain evidence="11">CX</strain>
    </source>
</reference>
<proteinExistence type="inferred from homology"/>
<dbReference type="Pfam" id="PF07498">
    <property type="entry name" value="Rho_N"/>
    <property type="match status" value="1"/>
</dbReference>
<dbReference type="SMART" id="SM00959">
    <property type="entry name" value="Rho_N"/>
    <property type="match status" value="1"/>
</dbReference>
<evidence type="ECO:0000256" key="6">
    <source>
        <dbReference type="HAMAP-Rule" id="MF_00382"/>
    </source>
</evidence>
<organism evidence="10 11">
    <name type="scientific">Candidatus Phytoplasma pruni</name>
    <dbReference type="NCBI Taxonomy" id="479893"/>
    <lineage>
        <taxon>Bacteria</taxon>
        <taxon>Bacillati</taxon>
        <taxon>Mycoplasmatota</taxon>
        <taxon>Mollicutes</taxon>
        <taxon>Acholeplasmatales</taxon>
        <taxon>Acholeplasmataceae</taxon>
        <taxon>Candidatus Phytoplasma</taxon>
        <taxon>16SrIII (X-disease group)</taxon>
    </lineage>
</organism>
<evidence type="ECO:0000256" key="1">
    <source>
        <dbReference type="ARBA" id="ARBA00007698"/>
    </source>
</evidence>
<dbReference type="PRINTS" id="PR00062">
    <property type="entry name" value="RIBOSOMALL20"/>
</dbReference>
<evidence type="ECO:0000256" key="5">
    <source>
        <dbReference type="ARBA" id="ARBA00035172"/>
    </source>
</evidence>
<keyword evidence="6 7" id="KW-0699">rRNA-binding</keyword>
<dbReference type="Gene3D" id="1.10.1900.20">
    <property type="entry name" value="Ribosomal protein L20"/>
    <property type="match status" value="1"/>
</dbReference>
<dbReference type="Pfam" id="PF00453">
    <property type="entry name" value="Ribosomal_L20"/>
    <property type="match status" value="1"/>
</dbReference>
<feature type="compositionally biased region" description="Basic and acidic residues" evidence="8">
    <location>
        <begin position="133"/>
        <end position="153"/>
    </location>
</feature>
<keyword evidence="3 6" id="KW-0687">Ribonucleoprotein</keyword>
<dbReference type="OrthoDB" id="385929at2"/>
<dbReference type="GO" id="GO:0006353">
    <property type="term" value="P:DNA-templated transcription termination"/>
    <property type="evidence" value="ECO:0007669"/>
    <property type="project" value="InterPro"/>
</dbReference>
<dbReference type="HAMAP" id="MF_00382">
    <property type="entry name" value="Ribosomal_bL20"/>
    <property type="match status" value="1"/>
</dbReference>
<dbReference type="GO" id="GO:0003735">
    <property type="term" value="F:structural constituent of ribosome"/>
    <property type="evidence" value="ECO:0007669"/>
    <property type="project" value="InterPro"/>
</dbReference>
<accession>A0A0M1MZH7</accession>
<dbReference type="EMBL" id="LHCF01000017">
    <property type="protein sequence ID" value="KOR75307.1"/>
    <property type="molecule type" value="Genomic_DNA"/>
</dbReference>
<evidence type="ECO:0000313" key="10">
    <source>
        <dbReference type="EMBL" id="KOR75307.1"/>
    </source>
</evidence>
<feature type="domain" description="Rho termination factor-like N-terminal" evidence="9">
    <location>
        <begin position="189"/>
        <end position="229"/>
    </location>
</feature>
<sequence>MVKINFVNARHKRRKKVLKLAKGYFGSKSTLYKTANEQVMRSLQYAYRDRRQKKRNFRKLWITRINAGCVNNKISYSRFIHGLLLAQVEVNRKILADIAYQEPDMFASYVELAKEYLAKKELILAQQKTNKTPKQEEKNTSEKTTKKEVKVQLEENPPVESTVELTEEAPEKVKVAQEETEVEKNEELDLNKMLVTDLKKLAKTHNIDDVSKMKKADLIKSLEKVIKKN</sequence>
<dbReference type="InterPro" id="IPR036269">
    <property type="entry name" value="Rho_N_sf"/>
</dbReference>
<dbReference type="FunFam" id="1.10.1900.20:FF:000001">
    <property type="entry name" value="50S ribosomal protein L20"/>
    <property type="match status" value="1"/>
</dbReference>
<dbReference type="GO" id="GO:0005840">
    <property type="term" value="C:ribosome"/>
    <property type="evidence" value="ECO:0007669"/>
    <property type="project" value="UniProtKB-KW"/>
</dbReference>